<dbReference type="EMBL" id="KI517384">
    <property type="protein sequence ID" value="ESQ55531.1"/>
    <property type="molecule type" value="Genomic_DNA"/>
</dbReference>
<evidence type="ECO:0000256" key="9">
    <source>
        <dbReference type="ARBA" id="ARBA00023242"/>
    </source>
</evidence>
<evidence type="ECO:0000256" key="7">
    <source>
        <dbReference type="ARBA" id="ARBA00022682"/>
    </source>
</evidence>
<evidence type="ECO:0008006" key="13">
    <source>
        <dbReference type="Google" id="ProtNLM"/>
    </source>
</evidence>
<evidence type="ECO:0000313" key="12">
    <source>
        <dbReference type="Proteomes" id="UP000030689"/>
    </source>
</evidence>
<dbReference type="GO" id="GO:0004864">
    <property type="term" value="F:protein phosphatase inhibitor activity"/>
    <property type="evidence" value="ECO:0007669"/>
    <property type="project" value="UniProtKB-KW"/>
</dbReference>
<dbReference type="Gramene" id="ESQ55531">
    <property type="protein sequence ID" value="ESQ55531"/>
    <property type="gene ID" value="EUTSA_v10026898mg"/>
</dbReference>
<dbReference type="Gene3D" id="3.30.530.20">
    <property type="match status" value="1"/>
</dbReference>
<keyword evidence="12" id="KW-1185">Reference proteome</keyword>
<keyword evidence="5" id="KW-1003">Cell membrane</keyword>
<dbReference type="GO" id="GO:0005737">
    <property type="term" value="C:cytoplasm"/>
    <property type="evidence" value="ECO:0007669"/>
    <property type="project" value="UniProtKB-SubCell"/>
</dbReference>
<evidence type="ECO:0000256" key="4">
    <source>
        <dbReference type="ARBA" id="ARBA00008594"/>
    </source>
</evidence>
<evidence type="ECO:0000256" key="1">
    <source>
        <dbReference type="ARBA" id="ARBA00004123"/>
    </source>
</evidence>
<gene>
    <name evidence="11" type="ORF">EUTSA_v10026898mg</name>
</gene>
<evidence type="ECO:0000256" key="6">
    <source>
        <dbReference type="ARBA" id="ARBA00022490"/>
    </source>
</evidence>
<dbReference type="GO" id="GO:0005634">
    <property type="term" value="C:nucleus"/>
    <property type="evidence" value="ECO:0007669"/>
    <property type="project" value="UniProtKB-SubCell"/>
</dbReference>
<proteinExistence type="inferred from homology"/>
<reference evidence="11 12" key="1">
    <citation type="journal article" date="2013" name="Front. Plant Sci.">
        <title>The Reference Genome of the Halophytic Plant Eutrema salsugineum.</title>
        <authorList>
            <person name="Yang R."/>
            <person name="Jarvis D.E."/>
            <person name="Chen H."/>
            <person name="Beilstein M.A."/>
            <person name="Grimwood J."/>
            <person name="Jenkins J."/>
            <person name="Shu S."/>
            <person name="Prochnik S."/>
            <person name="Xin M."/>
            <person name="Ma C."/>
            <person name="Schmutz J."/>
            <person name="Wing R.A."/>
            <person name="Mitchell-Olds T."/>
            <person name="Schumaker K.S."/>
            <person name="Wang X."/>
        </authorList>
    </citation>
    <scope>NUCLEOTIDE SEQUENCE [LARGE SCALE GENOMIC DNA]</scope>
</reference>
<dbReference type="OMA" id="QCYKNFI"/>
<keyword evidence="8" id="KW-0675">Receptor</keyword>
<comment type="similarity">
    <text evidence="4">Belongs to the PYR/PYL/RCAR abscisic acid intracellular receptor family.</text>
</comment>
<sequence>MSVCRSKYLTWTDKLKENIRRDTSSSGLCSLLRYAFEINKSCENSKLYTKHLINQLKDKSIFKRNRKWKVLTKKRCRSTVIETIEAPLPLVWSILRRFDKPQAYKRFVKSCTIRNDGDGERGEGSVRDVKLVSGVPGDFSTERLDKLDDESHVMVVSIIGGNQRLVNYRSKTKVVASSPEEDEKEKTVVVESYAVDVPEGNSEEDTILFVDTITRYNLSSLAKLTKKMMEQSLYG</sequence>
<dbReference type="InterPro" id="IPR050279">
    <property type="entry name" value="Plant_def-hormone_signal"/>
</dbReference>
<keyword evidence="7" id="KW-0938">Abscisic acid signaling pathway</keyword>
<dbReference type="GO" id="GO:0005886">
    <property type="term" value="C:plasma membrane"/>
    <property type="evidence" value="ECO:0007669"/>
    <property type="project" value="UniProtKB-SubCell"/>
</dbReference>
<dbReference type="InterPro" id="IPR023393">
    <property type="entry name" value="START-like_dom_sf"/>
</dbReference>
<organism evidence="11 12">
    <name type="scientific">Eutrema salsugineum</name>
    <name type="common">Saltwater cress</name>
    <name type="synonym">Sisymbrium salsugineum</name>
    <dbReference type="NCBI Taxonomy" id="72664"/>
    <lineage>
        <taxon>Eukaryota</taxon>
        <taxon>Viridiplantae</taxon>
        <taxon>Streptophyta</taxon>
        <taxon>Embryophyta</taxon>
        <taxon>Tracheophyta</taxon>
        <taxon>Spermatophyta</taxon>
        <taxon>Magnoliopsida</taxon>
        <taxon>eudicotyledons</taxon>
        <taxon>Gunneridae</taxon>
        <taxon>Pentapetalae</taxon>
        <taxon>rosids</taxon>
        <taxon>malvids</taxon>
        <taxon>Brassicales</taxon>
        <taxon>Brassicaceae</taxon>
        <taxon>Eutremeae</taxon>
        <taxon>Eutrema</taxon>
    </lineage>
</organism>
<dbReference type="GO" id="GO:0010427">
    <property type="term" value="F:abscisic acid binding"/>
    <property type="evidence" value="ECO:0007669"/>
    <property type="project" value="TreeGrafter"/>
</dbReference>
<dbReference type="eggNOG" id="ENOG502RY2P">
    <property type="taxonomic scope" value="Eukaryota"/>
</dbReference>
<dbReference type="STRING" id="72664.V4P7I4"/>
<dbReference type="GO" id="GO:0038023">
    <property type="term" value="F:signaling receptor activity"/>
    <property type="evidence" value="ECO:0007669"/>
    <property type="project" value="TreeGrafter"/>
</dbReference>
<keyword evidence="6" id="KW-0963">Cytoplasm</keyword>
<dbReference type="PANTHER" id="PTHR31213:SF112">
    <property type="entry name" value="ABSCISIC ACID RECEPTOR PYL13"/>
    <property type="match status" value="1"/>
</dbReference>
<dbReference type="KEGG" id="eus:EUTSA_v10026898mg"/>
<protein>
    <recommendedName>
        <fullName evidence="13">Bet v I/Major latex protein domain-containing protein</fullName>
    </recommendedName>
</protein>
<dbReference type="InterPro" id="IPR019587">
    <property type="entry name" value="Polyketide_cyclase/dehydratase"/>
</dbReference>
<evidence type="ECO:0000256" key="3">
    <source>
        <dbReference type="ARBA" id="ARBA00004496"/>
    </source>
</evidence>
<dbReference type="Pfam" id="PF10604">
    <property type="entry name" value="Polyketide_cyc2"/>
    <property type="match status" value="1"/>
</dbReference>
<keyword evidence="10" id="KW-0650">Protein phosphatase inhibitor</keyword>
<evidence type="ECO:0000256" key="2">
    <source>
        <dbReference type="ARBA" id="ARBA00004236"/>
    </source>
</evidence>
<dbReference type="Proteomes" id="UP000030689">
    <property type="component" value="Unassembled WGS sequence"/>
</dbReference>
<keyword evidence="9" id="KW-0539">Nucleus</keyword>
<evidence type="ECO:0000256" key="8">
    <source>
        <dbReference type="ARBA" id="ARBA00023170"/>
    </source>
</evidence>
<dbReference type="PANTHER" id="PTHR31213">
    <property type="entry name" value="OS08G0374000 PROTEIN-RELATED"/>
    <property type="match status" value="1"/>
</dbReference>
<dbReference type="GO" id="GO:0009738">
    <property type="term" value="P:abscisic acid-activated signaling pathway"/>
    <property type="evidence" value="ECO:0007669"/>
    <property type="project" value="UniProtKB-KW"/>
</dbReference>
<dbReference type="AlphaFoldDB" id="V4P7I4"/>
<accession>V4P7I4</accession>
<dbReference type="CDD" id="cd07821">
    <property type="entry name" value="PYR_PYL_RCAR_like"/>
    <property type="match status" value="1"/>
</dbReference>
<comment type="subcellular location">
    <subcellularLocation>
        <location evidence="2">Cell membrane</location>
    </subcellularLocation>
    <subcellularLocation>
        <location evidence="3">Cytoplasm</location>
    </subcellularLocation>
    <subcellularLocation>
        <location evidence="1">Nucleus</location>
    </subcellularLocation>
</comment>
<keyword evidence="5" id="KW-0472">Membrane</keyword>
<evidence type="ECO:0000256" key="5">
    <source>
        <dbReference type="ARBA" id="ARBA00022475"/>
    </source>
</evidence>
<evidence type="ECO:0000313" key="11">
    <source>
        <dbReference type="EMBL" id="ESQ55531.1"/>
    </source>
</evidence>
<evidence type="ECO:0000256" key="10">
    <source>
        <dbReference type="ARBA" id="ARBA00023272"/>
    </source>
</evidence>
<dbReference type="SUPFAM" id="SSF55961">
    <property type="entry name" value="Bet v1-like"/>
    <property type="match status" value="1"/>
</dbReference>
<name>V4P7I4_EUTSA</name>